<sequence>MINACCDKTPSGVNPFIMGYEGFRKEMVTRLGLDRYASAELYTMAVRNGSLDTSALTRLPDRVGIGDAIVESLVFPEPELVTVKEAEGVVKFTIRLHDGHEVESVVLPMMSHYTLCVSSQVGCKRGCLFCTTAKMGFVRDLTAEEIVMQLYAARHKLNTPIQNIVFMGMGEPLDNFDAVAEAIAIISDQRGFDIALRRITVSTVGSATGIEKLAASDISAVNLAVSINGATDDVRSHLMPVNRKTPLKRLVEILSRYPFARKGALFAEYIVIEGVNDRLEDAQALVETLSPLSVRYNLIGFNAGPDAPFPSTCQEAVERFRDMLIAKGAYVRIRASKGRDLVAGCGQLGKKSVPPAARG</sequence>
<dbReference type="Gene3D" id="3.20.20.70">
    <property type="entry name" value="Aldolase class I"/>
    <property type="match status" value="1"/>
</dbReference>
<comment type="similarity">
    <text evidence="3">Belongs to the radical SAM superfamily. RlmN family.</text>
</comment>
<dbReference type="InterPro" id="IPR013785">
    <property type="entry name" value="Aldolase_TIM"/>
</dbReference>
<keyword evidence="10" id="KW-0408">Iron</keyword>
<dbReference type="InterPro" id="IPR007197">
    <property type="entry name" value="rSAM"/>
</dbReference>
<gene>
    <name evidence="14" type="primary">rlmN_1</name>
    <name evidence="14" type="ORF">DSLASN_06620</name>
</gene>
<evidence type="ECO:0000256" key="1">
    <source>
        <dbReference type="ARBA" id="ARBA00001966"/>
    </source>
</evidence>
<proteinExistence type="inferred from homology"/>
<dbReference type="InterPro" id="IPR058240">
    <property type="entry name" value="rSAM_sf"/>
</dbReference>
<protein>
    <submittedName>
        <fullName evidence="14">Dual-specificity RNA methyltransferase RlmN</fullName>
    </submittedName>
</protein>
<dbReference type="PANTHER" id="PTHR30544:SF5">
    <property type="entry name" value="RADICAL SAM CORE DOMAIN-CONTAINING PROTEIN"/>
    <property type="match status" value="1"/>
</dbReference>
<name>A0ABM7PD59_9BACT</name>
<evidence type="ECO:0000313" key="14">
    <source>
        <dbReference type="EMBL" id="BCS95030.1"/>
    </source>
</evidence>
<evidence type="ECO:0000256" key="11">
    <source>
        <dbReference type="ARBA" id="ARBA00023014"/>
    </source>
</evidence>
<evidence type="ECO:0000256" key="8">
    <source>
        <dbReference type="ARBA" id="ARBA00022691"/>
    </source>
</evidence>
<dbReference type="Proteomes" id="UP001320148">
    <property type="component" value="Chromosome"/>
</dbReference>
<dbReference type="GO" id="GO:0032259">
    <property type="term" value="P:methylation"/>
    <property type="evidence" value="ECO:0007669"/>
    <property type="project" value="UniProtKB-KW"/>
</dbReference>
<comment type="cofactor">
    <cofactor evidence="1">
        <name>[4Fe-4S] cluster</name>
        <dbReference type="ChEBI" id="CHEBI:49883"/>
    </cofactor>
</comment>
<dbReference type="GO" id="GO:0008168">
    <property type="term" value="F:methyltransferase activity"/>
    <property type="evidence" value="ECO:0007669"/>
    <property type="project" value="UniProtKB-KW"/>
</dbReference>
<evidence type="ECO:0000256" key="6">
    <source>
        <dbReference type="ARBA" id="ARBA00022603"/>
    </source>
</evidence>
<evidence type="ECO:0000256" key="5">
    <source>
        <dbReference type="ARBA" id="ARBA00022490"/>
    </source>
</evidence>
<evidence type="ECO:0000256" key="9">
    <source>
        <dbReference type="ARBA" id="ARBA00022723"/>
    </source>
</evidence>
<feature type="domain" description="Radical SAM core" evidence="13">
    <location>
        <begin position="109"/>
        <end position="334"/>
    </location>
</feature>
<evidence type="ECO:0000256" key="7">
    <source>
        <dbReference type="ARBA" id="ARBA00022679"/>
    </source>
</evidence>
<keyword evidence="12" id="KW-1015">Disulfide bond</keyword>
<dbReference type="SFLD" id="SFLDS00029">
    <property type="entry name" value="Radical_SAM"/>
    <property type="match status" value="1"/>
</dbReference>
<evidence type="ECO:0000313" key="15">
    <source>
        <dbReference type="Proteomes" id="UP001320148"/>
    </source>
</evidence>
<dbReference type="SUPFAM" id="SSF102114">
    <property type="entry name" value="Radical SAM enzymes"/>
    <property type="match status" value="1"/>
</dbReference>
<evidence type="ECO:0000259" key="13">
    <source>
        <dbReference type="PROSITE" id="PS51918"/>
    </source>
</evidence>
<dbReference type="SFLD" id="SFLDF00275">
    <property type="entry name" value="adenosine_C2_methyltransferase"/>
    <property type="match status" value="1"/>
</dbReference>
<evidence type="ECO:0000256" key="12">
    <source>
        <dbReference type="ARBA" id="ARBA00023157"/>
    </source>
</evidence>
<dbReference type="CDD" id="cd01335">
    <property type="entry name" value="Radical_SAM"/>
    <property type="match status" value="1"/>
</dbReference>
<keyword evidence="15" id="KW-1185">Reference proteome</keyword>
<dbReference type="InterPro" id="IPR040072">
    <property type="entry name" value="Methyltransferase_A"/>
</dbReference>
<organism evidence="14 15">
    <name type="scientific">Desulfoluna limicola</name>
    <dbReference type="NCBI Taxonomy" id="2810562"/>
    <lineage>
        <taxon>Bacteria</taxon>
        <taxon>Pseudomonadati</taxon>
        <taxon>Thermodesulfobacteriota</taxon>
        <taxon>Desulfobacteria</taxon>
        <taxon>Desulfobacterales</taxon>
        <taxon>Desulfolunaceae</taxon>
        <taxon>Desulfoluna</taxon>
    </lineage>
</organism>
<comment type="subcellular location">
    <subcellularLocation>
        <location evidence="2">Cytoplasm</location>
    </subcellularLocation>
</comment>
<keyword evidence="7" id="KW-0808">Transferase</keyword>
<keyword evidence="6 14" id="KW-0489">Methyltransferase</keyword>
<dbReference type="InterPro" id="IPR004383">
    <property type="entry name" value="rRNA_lsu_MTrfase_RlmN/Cfr"/>
</dbReference>
<dbReference type="Pfam" id="PF04055">
    <property type="entry name" value="Radical_SAM"/>
    <property type="match status" value="1"/>
</dbReference>
<dbReference type="RefSeq" id="WP_236891321.1">
    <property type="nucleotide sequence ID" value="NZ_AP024488.1"/>
</dbReference>
<keyword evidence="4" id="KW-0004">4Fe-4S</keyword>
<evidence type="ECO:0000256" key="3">
    <source>
        <dbReference type="ARBA" id="ARBA00007544"/>
    </source>
</evidence>
<reference evidence="14 15" key="1">
    <citation type="submission" date="2021-02" db="EMBL/GenBank/DDBJ databases">
        <title>Complete genome of Desulfoluna sp. strain ASN36.</title>
        <authorList>
            <person name="Takahashi A."/>
            <person name="Kojima H."/>
            <person name="Fukui M."/>
        </authorList>
    </citation>
    <scope>NUCLEOTIDE SEQUENCE [LARGE SCALE GENOMIC DNA]</scope>
    <source>
        <strain evidence="14 15">ASN36</strain>
    </source>
</reference>
<accession>A0ABM7PD59</accession>
<keyword evidence="9" id="KW-0479">Metal-binding</keyword>
<keyword evidence="5" id="KW-0963">Cytoplasm</keyword>
<evidence type="ECO:0000256" key="4">
    <source>
        <dbReference type="ARBA" id="ARBA00022485"/>
    </source>
</evidence>
<keyword evidence="11" id="KW-0411">Iron-sulfur</keyword>
<dbReference type="EMBL" id="AP024488">
    <property type="protein sequence ID" value="BCS95030.1"/>
    <property type="molecule type" value="Genomic_DNA"/>
</dbReference>
<keyword evidence="8" id="KW-0949">S-adenosyl-L-methionine</keyword>
<dbReference type="PROSITE" id="PS51918">
    <property type="entry name" value="RADICAL_SAM"/>
    <property type="match status" value="1"/>
</dbReference>
<dbReference type="SFLD" id="SFLDG01062">
    <property type="entry name" value="methyltransferase_(Class_A)"/>
    <property type="match status" value="1"/>
</dbReference>
<evidence type="ECO:0000256" key="2">
    <source>
        <dbReference type="ARBA" id="ARBA00004496"/>
    </source>
</evidence>
<dbReference type="PANTHER" id="PTHR30544">
    <property type="entry name" value="23S RRNA METHYLTRANSFERASE"/>
    <property type="match status" value="1"/>
</dbReference>
<dbReference type="PIRSF" id="PIRSF006004">
    <property type="entry name" value="CHP00048"/>
    <property type="match status" value="1"/>
</dbReference>
<evidence type="ECO:0000256" key="10">
    <source>
        <dbReference type="ARBA" id="ARBA00023004"/>
    </source>
</evidence>